<protein>
    <recommendedName>
        <fullName evidence="9">Glycosyltransferase RgtA/B/C/D-like domain-containing protein</fullName>
    </recommendedName>
</protein>
<evidence type="ECO:0000256" key="5">
    <source>
        <dbReference type="ARBA" id="ARBA00022692"/>
    </source>
</evidence>
<feature type="transmembrane region" description="Helical" evidence="8">
    <location>
        <begin position="380"/>
        <end position="400"/>
    </location>
</feature>
<feature type="transmembrane region" description="Helical" evidence="8">
    <location>
        <begin position="262"/>
        <end position="285"/>
    </location>
</feature>
<dbReference type="GO" id="GO:0009103">
    <property type="term" value="P:lipopolysaccharide biosynthetic process"/>
    <property type="evidence" value="ECO:0007669"/>
    <property type="project" value="UniProtKB-ARBA"/>
</dbReference>
<feature type="transmembrane region" description="Helical" evidence="8">
    <location>
        <begin position="324"/>
        <end position="344"/>
    </location>
</feature>
<feature type="transmembrane region" description="Helical" evidence="8">
    <location>
        <begin position="292"/>
        <end position="312"/>
    </location>
</feature>
<dbReference type="AlphaFoldDB" id="A0A0F9ZV70"/>
<evidence type="ECO:0000256" key="3">
    <source>
        <dbReference type="ARBA" id="ARBA00022676"/>
    </source>
</evidence>
<sequence length="619" mass="71160">MINKIIVFITFLVLLFFLKESLLLIDPFERPGAFLEHMNEIPLLISVLIGIAGVFAVFSYLFINKLNKKYWIYALLIVLFLSLSAKFLYTLVLPVTNDEGAYLYDSLLISQGSSPFHFSFARSPAFVYPLALFIKTFGSSLFIGRSFSIVVSIGISFILFLIGKFIKNERLGFLSSSFFLVFSPMVYDTIYVHTQTITIFYVLVSFYFLLRSIKDGKNLNILISYFFISLGILTREMVIFYLPLWAVLTFFPISKKNFAHKLIKTVLGCSMFTLTYLGLWSLIGLSIGFEKVFYNLMALATARQGHTSYIVSIVSKLELVRFNLVYAFGILSLFTTSAFSFILGKLIKHKNILLGFVSIVLILFVKSVPNTLVSIGMDNYYLFFVVMAVLFSCSLILYLSKNSIKDTQKSTSLIYLIGLFAVPFSFYLFYYPNFQTEYWIEFLVPLIMVISFMFNHQIIKFDYKRNIWLLLTLLIVVSVNTFLSFWVTLKPQRGTYSITNLIEIRDHLIKNYPKREIFTGASIIPFVSGNSLALNITHPAIYSYQDIDSRIIDKLFPSEKEIVDYLAVNKIQIVVIEKFTTDSYFSKSDMIKNYIYANYSEEKIIGSENPLILLTKNEK</sequence>
<keyword evidence="5 8" id="KW-0812">Transmembrane</keyword>
<gene>
    <name evidence="10" type="ORF">UR38_C0001G0134</name>
</gene>
<dbReference type="InterPro" id="IPR038731">
    <property type="entry name" value="RgtA/B/C-like"/>
</dbReference>
<name>A0A0F9ZV70_9BACT</name>
<dbReference type="InterPro" id="IPR050297">
    <property type="entry name" value="LipidA_mod_glycosyltrf_83"/>
</dbReference>
<organism evidence="10 11">
    <name type="scientific">Candidatus Woesebacteria bacterium GW2011_GWA2_33_28</name>
    <dbReference type="NCBI Taxonomy" id="1618561"/>
    <lineage>
        <taxon>Bacteria</taxon>
        <taxon>Candidatus Woeseibacteriota</taxon>
    </lineage>
</organism>
<keyword evidence="6 8" id="KW-1133">Transmembrane helix</keyword>
<feature type="transmembrane region" description="Helical" evidence="8">
    <location>
        <begin position="190"/>
        <end position="210"/>
    </location>
</feature>
<feature type="transmembrane region" description="Helical" evidence="8">
    <location>
        <begin position="467"/>
        <end position="489"/>
    </location>
</feature>
<dbReference type="PANTHER" id="PTHR33908:SF11">
    <property type="entry name" value="MEMBRANE PROTEIN"/>
    <property type="match status" value="1"/>
</dbReference>
<proteinExistence type="predicted"/>
<accession>A0A0F9ZV70</accession>
<evidence type="ECO:0000259" key="9">
    <source>
        <dbReference type="Pfam" id="PF13231"/>
    </source>
</evidence>
<comment type="subcellular location">
    <subcellularLocation>
        <location evidence="1">Cell membrane</location>
        <topology evidence="1">Multi-pass membrane protein</topology>
    </subcellularLocation>
</comment>
<dbReference type="EMBL" id="LBOZ01000001">
    <property type="protein sequence ID" value="KKP48338.1"/>
    <property type="molecule type" value="Genomic_DNA"/>
</dbReference>
<feature type="transmembrane region" description="Helical" evidence="8">
    <location>
        <begin position="146"/>
        <end position="166"/>
    </location>
</feature>
<feature type="transmembrane region" description="Helical" evidence="8">
    <location>
        <begin position="222"/>
        <end position="242"/>
    </location>
</feature>
<feature type="domain" description="Glycosyltransferase RgtA/B/C/D-like" evidence="9">
    <location>
        <begin position="123"/>
        <end position="267"/>
    </location>
</feature>
<feature type="transmembrane region" description="Helical" evidence="8">
    <location>
        <begin position="41"/>
        <end position="63"/>
    </location>
</feature>
<dbReference type="GO" id="GO:0005886">
    <property type="term" value="C:plasma membrane"/>
    <property type="evidence" value="ECO:0007669"/>
    <property type="project" value="UniProtKB-SubCell"/>
</dbReference>
<evidence type="ECO:0000256" key="1">
    <source>
        <dbReference type="ARBA" id="ARBA00004651"/>
    </source>
</evidence>
<evidence type="ECO:0000256" key="7">
    <source>
        <dbReference type="ARBA" id="ARBA00023136"/>
    </source>
</evidence>
<keyword evidence="7 8" id="KW-0472">Membrane</keyword>
<dbReference type="GO" id="GO:0016763">
    <property type="term" value="F:pentosyltransferase activity"/>
    <property type="evidence" value="ECO:0007669"/>
    <property type="project" value="TreeGrafter"/>
</dbReference>
<feature type="transmembrane region" description="Helical" evidence="8">
    <location>
        <begin position="351"/>
        <end position="368"/>
    </location>
</feature>
<dbReference type="PANTHER" id="PTHR33908">
    <property type="entry name" value="MANNOSYLTRANSFERASE YKCB-RELATED"/>
    <property type="match status" value="1"/>
</dbReference>
<evidence type="ECO:0000256" key="4">
    <source>
        <dbReference type="ARBA" id="ARBA00022679"/>
    </source>
</evidence>
<evidence type="ECO:0000256" key="6">
    <source>
        <dbReference type="ARBA" id="ARBA00022989"/>
    </source>
</evidence>
<reference evidence="10 11" key="1">
    <citation type="journal article" date="2015" name="Nature">
        <title>rRNA introns, odd ribosomes, and small enigmatic genomes across a large radiation of phyla.</title>
        <authorList>
            <person name="Brown C.T."/>
            <person name="Hug L.A."/>
            <person name="Thomas B.C."/>
            <person name="Sharon I."/>
            <person name="Castelle C.J."/>
            <person name="Singh A."/>
            <person name="Wilkins M.J."/>
            <person name="Williams K.H."/>
            <person name="Banfield J.F."/>
        </authorList>
    </citation>
    <scope>NUCLEOTIDE SEQUENCE [LARGE SCALE GENOMIC DNA]</scope>
</reference>
<dbReference type="Pfam" id="PF13231">
    <property type="entry name" value="PMT_2"/>
    <property type="match status" value="1"/>
</dbReference>
<feature type="transmembrane region" description="Helical" evidence="8">
    <location>
        <begin position="438"/>
        <end position="455"/>
    </location>
</feature>
<keyword evidence="3" id="KW-0328">Glycosyltransferase</keyword>
<feature type="transmembrane region" description="Helical" evidence="8">
    <location>
        <begin position="412"/>
        <end position="432"/>
    </location>
</feature>
<keyword evidence="4" id="KW-0808">Transferase</keyword>
<feature type="transmembrane region" description="Helical" evidence="8">
    <location>
        <begin position="70"/>
        <end position="96"/>
    </location>
</feature>
<evidence type="ECO:0000313" key="11">
    <source>
        <dbReference type="Proteomes" id="UP000033995"/>
    </source>
</evidence>
<comment type="caution">
    <text evidence="10">The sequence shown here is derived from an EMBL/GenBank/DDBJ whole genome shotgun (WGS) entry which is preliminary data.</text>
</comment>
<dbReference type="Proteomes" id="UP000033995">
    <property type="component" value="Unassembled WGS sequence"/>
</dbReference>
<keyword evidence="2" id="KW-1003">Cell membrane</keyword>
<evidence type="ECO:0000313" key="10">
    <source>
        <dbReference type="EMBL" id="KKP48338.1"/>
    </source>
</evidence>
<evidence type="ECO:0000256" key="2">
    <source>
        <dbReference type="ARBA" id="ARBA00022475"/>
    </source>
</evidence>
<evidence type="ECO:0000256" key="8">
    <source>
        <dbReference type="SAM" id="Phobius"/>
    </source>
</evidence>